<keyword evidence="1" id="KW-1133">Transmembrane helix</keyword>
<feature type="transmembrane region" description="Helical" evidence="1">
    <location>
        <begin position="377"/>
        <end position="399"/>
    </location>
</feature>
<gene>
    <name evidence="2" type="ORF">K340107D12_15100</name>
</gene>
<feature type="transmembrane region" description="Helical" evidence="1">
    <location>
        <begin position="411"/>
        <end position="432"/>
    </location>
</feature>
<dbReference type="InterPro" id="IPR036259">
    <property type="entry name" value="MFS_trans_sf"/>
</dbReference>
<dbReference type="Proteomes" id="UP001600941">
    <property type="component" value="Unassembled WGS sequence"/>
</dbReference>
<feature type="transmembrane region" description="Helical" evidence="1">
    <location>
        <begin position="301"/>
        <end position="319"/>
    </location>
</feature>
<evidence type="ECO:0000313" key="2">
    <source>
        <dbReference type="EMBL" id="GAA6498694.1"/>
    </source>
</evidence>
<dbReference type="RefSeq" id="WP_103733142.1">
    <property type="nucleotide sequence ID" value="NZ_AP031413.1"/>
</dbReference>
<proteinExistence type="predicted"/>
<evidence type="ECO:0000313" key="3">
    <source>
        <dbReference type="Proteomes" id="UP001600941"/>
    </source>
</evidence>
<keyword evidence="1" id="KW-0472">Membrane</keyword>
<feature type="transmembrane region" description="Helical" evidence="1">
    <location>
        <begin position="189"/>
        <end position="208"/>
    </location>
</feature>
<keyword evidence="3" id="KW-1185">Reference proteome</keyword>
<dbReference type="InterPro" id="IPR039672">
    <property type="entry name" value="MFS_2"/>
</dbReference>
<organism evidence="2 3">
    <name type="scientific">Blautia parvula</name>
    <dbReference type="NCBI Taxonomy" id="2877527"/>
    <lineage>
        <taxon>Bacteria</taxon>
        <taxon>Bacillati</taxon>
        <taxon>Bacillota</taxon>
        <taxon>Clostridia</taxon>
        <taxon>Lachnospirales</taxon>
        <taxon>Lachnospiraceae</taxon>
        <taxon>Blautia</taxon>
    </lineage>
</organism>
<feature type="transmembrane region" description="Helical" evidence="1">
    <location>
        <begin position="236"/>
        <end position="263"/>
    </location>
</feature>
<dbReference type="Pfam" id="PF13347">
    <property type="entry name" value="MFS_2"/>
    <property type="match status" value="1"/>
</dbReference>
<feature type="transmembrane region" description="Helical" evidence="1">
    <location>
        <begin position="154"/>
        <end position="177"/>
    </location>
</feature>
<keyword evidence="1" id="KW-0812">Transmembrane</keyword>
<reference evidence="2 3" key="1">
    <citation type="submission" date="2024-04" db="EMBL/GenBank/DDBJ databases">
        <title>Defined microbial consortia suppress multidrug-resistant proinflammatory Enterobacteriaceae via ecological control.</title>
        <authorList>
            <person name="Furuichi M."/>
            <person name="Kawaguchi T."/>
            <person name="Pust M."/>
            <person name="Yasuma K."/>
            <person name="Plichta D."/>
            <person name="Hasegawa N."/>
            <person name="Ohya T."/>
            <person name="Bhattarai S."/>
            <person name="Sasajima S."/>
            <person name="Aoto Y."/>
            <person name="Tuganbaev T."/>
            <person name="Yaginuma M."/>
            <person name="Ueda M."/>
            <person name="Okahashi N."/>
            <person name="Amafuji K."/>
            <person name="Kiridooshi Y."/>
            <person name="Sugita K."/>
            <person name="Strazar M."/>
            <person name="Skelly A."/>
            <person name="Suda W."/>
            <person name="Hattori M."/>
            <person name="Nakamoto N."/>
            <person name="Caballero S."/>
            <person name="Norman J."/>
            <person name="Olle B."/>
            <person name="Tanoue T."/>
            <person name="Arita M."/>
            <person name="Bucci V."/>
            <person name="Atarashi K."/>
            <person name="Xavier R."/>
            <person name="Honda K."/>
        </authorList>
    </citation>
    <scope>NUCLEOTIDE SEQUENCE [LARGE SCALE GENOMIC DNA]</scope>
    <source>
        <strain evidence="3">k34-0107-D12</strain>
    </source>
</reference>
<accession>A0ABQ0BQ79</accession>
<dbReference type="PANTHER" id="PTHR11328">
    <property type="entry name" value="MAJOR FACILITATOR SUPERFAMILY DOMAIN-CONTAINING PROTEIN"/>
    <property type="match status" value="1"/>
</dbReference>
<feature type="transmembrane region" description="Helical" evidence="1">
    <location>
        <begin position="20"/>
        <end position="41"/>
    </location>
</feature>
<feature type="transmembrane region" description="Helical" evidence="1">
    <location>
        <begin position="117"/>
        <end position="142"/>
    </location>
</feature>
<evidence type="ECO:0000256" key="1">
    <source>
        <dbReference type="SAM" id="Phobius"/>
    </source>
</evidence>
<protein>
    <submittedName>
        <fullName evidence="2">MFS transporter</fullName>
    </submittedName>
</protein>
<name>A0ABQ0BQ79_9FIRM</name>
<sequence length="454" mass="49937">MKKEKKYQQDPYRMRPIQMAGWSGRAISIAVNVIVLMQITFYCTNILAMSPVLVGTLLMASKIFDGVTDIFAGVLIDKTKTRWGKARPYEFSILFVWAATVLLFSCPDLGNLGKAVWVFAIYSFINCICVTLLNASEAVYLVRAFKYEDDRTKLLSVNGLLVMLFCTAAGMVFPILMGTLGTTKGGWTTMTLIMAIPMMLIGMGRFLLVKEKVDTTAGAAVKIGFKDFVPAMQNKYIWIFCGITLFVNLISNSVSSVGTYYFAYVVGDIKLLSIVNMLGLITPFLLLLMPKLLSKISLKQLFLYSFFIGIIGSVIRGIAGANIPLLVLGSLFQSLASMAPSYYTVLLLLDIMDYHEWKKGVRVEGVLSAINSFAGKLSGGIAAGGVGLLMGICGFDGTLAVQSSTAMGSIVALYCWIPAVLYAFLILFIRLFDLDKKMPKIREELEERRKAAVQ</sequence>
<feature type="transmembrane region" description="Helical" evidence="1">
    <location>
        <begin position="325"/>
        <end position="349"/>
    </location>
</feature>
<feature type="transmembrane region" description="Helical" evidence="1">
    <location>
        <begin position="269"/>
        <end position="289"/>
    </location>
</feature>
<comment type="caution">
    <text evidence="2">The sequence shown here is derived from an EMBL/GenBank/DDBJ whole genome shotgun (WGS) entry which is preliminary data.</text>
</comment>
<feature type="transmembrane region" description="Helical" evidence="1">
    <location>
        <begin position="88"/>
        <end position="105"/>
    </location>
</feature>
<dbReference type="PANTHER" id="PTHR11328:SF24">
    <property type="entry name" value="MAJOR FACILITATOR SUPERFAMILY (MFS) PROFILE DOMAIN-CONTAINING PROTEIN"/>
    <property type="match status" value="1"/>
</dbReference>
<dbReference type="Gene3D" id="1.20.1250.20">
    <property type="entry name" value="MFS general substrate transporter like domains"/>
    <property type="match status" value="2"/>
</dbReference>
<dbReference type="EMBL" id="BAABZQ010000001">
    <property type="protein sequence ID" value="GAA6498694.1"/>
    <property type="molecule type" value="Genomic_DNA"/>
</dbReference>
<dbReference type="SUPFAM" id="SSF103473">
    <property type="entry name" value="MFS general substrate transporter"/>
    <property type="match status" value="1"/>
</dbReference>
<feature type="transmembrane region" description="Helical" evidence="1">
    <location>
        <begin position="53"/>
        <end position="76"/>
    </location>
</feature>